<sequence>MKCPLFRTDLNMAIAGTKSRLPVISRSSYRPVNCLFLISLPYHLVKPFPTKIDYELNPKKSKSYVGRIYCKNAWKDMLPRSTGQEIGVSHEAHRSVAVGFVLVEIYF</sequence>
<proteinExistence type="predicted"/>
<keyword evidence="2" id="KW-1185">Reference proteome</keyword>
<gene>
    <name evidence="1" type="ORF">SAMN05660330_04071</name>
</gene>
<evidence type="ECO:0000313" key="2">
    <source>
        <dbReference type="Proteomes" id="UP000199073"/>
    </source>
</evidence>
<evidence type="ECO:0000313" key="1">
    <source>
        <dbReference type="EMBL" id="SDP77796.1"/>
    </source>
</evidence>
<name>A0A1H0VIA0_9BACT</name>
<accession>A0A1H0VIA0</accession>
<organism evidence="1 2">
    <name type="scientific">Desulforhopalus singaporensis</name>
    <dbReference type="NCBI Taxonomy" id="91360"/>
    <lineage>
        <taxon>Bacteria</taxon>
        <taxon>Pseudomonadati</taxon>
        <taxon>Thermodesulfobacteriota</taxon>
        <taxon>Desulfobulbia</taxon>
        <taxon>Desulfobulbales</taxon>
        <taxon>Desulfocapsaceae</taxon>
        <taxon>Desulforhopalus</taxon>
    </lineage>
</organism>
<reference evidence="1 2" key="1">
    <citation type="submission" date="2016-10" db="EMBL/GenBank/DDBJ databases">
        <authorList>
            <person name="de Groot N.N."/>
        </authorList>
    </citation>
    <scope>NUCLEOTIDE SEQUENCE [LARGE SCALE GENOMIC DNA]</scope>
    <source>
        <strain evidence="1 2">DSM 12130</strain>
    </source>
</reference>
<dbReference type="EMBL" id="FNJI01000050">
    <property type="protein sequence ID" value="SDP77796.1"/>
    <property type="molecule type" value="Genomic_DNA"/>
</dbReference>
<dbReference type="Proteomes" id="UP000199073">
    <property type="component" value="Unassembled WGS sequence"/>
</dbReference>
<protein>
    <submittedName>
        <fullName evidence="1">Uncharacterized protein</fullName>
    </submittedName>
</protein>
<dbReference type="AlphaFoldDB" id="A0A1H0VIA0"/>
<dbReference type="STRING" id="91360.SAMN05660330_04071"/>